<dbReference type="EMBL" id="JBIYDN010000003">
    <property type="protein sequence ID" value="MFK4441475.1"/>
    <property type="molecule type" value="Genomic_DNA"/>
</dbReference>
<organism evidence="1 2">
    <name type="scientific">Caballeronia udeis</name>
    <dbReference type="NCBI Taxonomy" id="1232866"/>
    <lineage>
        <taxon>Bacteria</taxon>
        <taxon>Pseudomonadati</taxon>
        <taxon>Pseudomonadota</taxon>
        <taxon>Betaproteobacteria</taxon>
        <taxon>Burkholderiales</taxon>
        <taxon>Burkholderiaceae</taxon>
        <taxon>Caballeronia</taxon>
    </lineage>
</organism>
<protein>
    <submittedName>
        <fullName evidence="1">Uncharacterized protein</fullName>
    </submittedName>
</protein>
<evidence type="ECO:0000313" key="1">
    <source>
        <dbReference type="EMBL" id="MFK4441475.1"/>
    </source>
</evidence>
<name>A0ABW8MFG6_9BURK</name>
<gene>
    <name evidence="1" type="ORF">ABH943_001486</name>
</gene>
<proteinExistence type="predicted"/>
<reference evidence="1 2" key="1">
    <citation type="submission" date="2024-10" db="EMBL/GenBank/DDBJ databases">
        <authorList>
            <person name="Deangelis K."/>
            <person name="Huntemann M."/>
            <person name="Clum A."/>
            <person name="Wang J."/>
            <person name="Palaniappan K."/>
            <person name="Ritter S."/>
            <person name="Chen I.-M."/>
            <person name="Stamatis D."/>
            <person name="Reddy T."/>
            <person name="O'Malley R."/>
            <person name="Daum C."/>
            <person name="Ng V."/>
            <person name="Ivanova N."/>
            <person name="Kyrpides N."/>
            <person name="Woyke T."/>
        </authorList>
    </citation>
    <scope>NUCLEOTIDE SEQUENCE [LARGE SCALE GENOMIC DNA]</scope>
    <source>
        <strain evidence="1 2">GAS97</strain>
    </source>
</reference>
<reference evidence="1 2" key="2">
    <citation type="submission" date="2024-11" db="EMBL/GenBank/DDBJ databases">
        <title>Using genomics to understand microbial adaptation to soil warming.</title>
        <authorList>
            <person name="Deangelis K.M. PhD."/>
        </authorList>
    </citation>
    <scope>NUCLEOTIDE SEQUENCE [LARGE SCALE GENOMIC DNA]</scope>
    <source>
        <strain evidence="1 2">GAS97</strain>
    </source>
</reference>
<dbReference type="Proteomes" id="UP001620514">
    <property type="component" value="Unassembled WGS sequence"/>
</dbReference>
<accession>A0ABW8MFG6</accession>
<sequence length="29" mass="3260">MAARVNGPYRGYYIGAAARAYIDRLLRNS</sequence>
<evidence type="ECO:0000313" key="2">
    <source>
        <dbReference type="Proteomes" id="UP001620514"/>
    </source>
</evidence>
<keyword evidence="2" id="KW-1185">Reference proteome</keyword>
<comment type="caution">
    <text evidence="1">The sequence shown here is derived from an EMBL/GenBank/DDBJ whole genome shotgun (WGS) entry which is preliminary data.</text>
</comment>